<dbReference type="Pfam" id="PF13505">
    <property type="entry name" value="OMP_b-brl"/>
    <property type="match status" value="1"/>
</dbReference>
<dbReference type="GO" id="GO:0009279">
    <property type="term" value="C:cell outer membrane"/>
    <property type="evidence" value="ECO:0007669"/>
    <property type="project" value="UniProtKB-SubCell"/>
</dbReference>
<keyword evidence="2" id="KW-0732">Signal</keyword>
<comment type="subcellular location">
    <subcellularLocation>
        <location evidence="1">Cell outer membrane</location>
    </subcellularLocation>
</comment>
<dbReference type="PANTHER" id="PTHR34001">
    <property type="entry name" value="BLL7405 PROTEIN"/>
    <property type="match status" value="1"/>
</dbReference>
<dbReference type="InterPro" id="IPR011250">
    <property type="entry name" value="OMP/PagP_B-barrel"/>
</dbReference>
<keyword evidence="4" id="KW-0998">Cell outer membrane</keyword>
<proteinExistence type="inferred from homology"/>
<dbReference type="Proteomes" id="UP000199664">
    <property type="component" value="Unassembled WGS sequence"/>
</dbReference>
<name>A0A1H7VAL8_9HYPH</name>
<evidence type="ECO:0000256" key="5">
    <source>
        <dbReference type="ARBA" id="ARBA00038306"/>
    </source>
</evidence>
<evidence type="ECO:0000313" key="8">
    <source>
        <dbReference type="Proteomes" id="UP000199664"/>
    </source>
</evidence>
<dbReference type="SUPFAM" id="SSF56925">
    <property type="entry name" value="OMPA-like"/>
    <property type="match status" value="1"/>
</dbReference>
<keyword evidence="3" id="KW-0472">Membrane</keyword>
<evidence type="ECO:0000256" key="1">
    <source>
        <dbReference type="ARBA" id="ARBA00004442"/>
    </source>
</evidence>
<sequence>GRVGFAFDRFLPYVTAGLAYGNVKTTLVPGVTINGLNSDSNTHTGWTVGGGVEYAFTNNLVGGVEYLYVDLGDKRVFNGGDKVSTDFSVVRARLSYKF</sequence>
<dbReference type="InterPro" id="IPR051692">
    <property type="entry name" value="OMP-like"/>
</dbReference>
<evidence type="ECO:0000256" key="4">
    <source>
        <dbReference type="ARBA" id="ARBA00023237"/>
    </source>
</evidence>
<evidence type="ECO:0000259" key="6">
    <source>
        <dbReference type="Pfam" id="PF13505"/>
    </source>
</evidence>
<dbReference type="EMBL" id="FOAN01000007">
    <property type="protein sequence ID" value="SEM05915.1"/>
    <property type="molecule type" value="Genomic_DNA"/>
</dbReference>
<dbReference type="InterPro" id="IPR027385">
    <property type="entry name" value="Beta-barrel_OMP"/>
</dbReference>
<feature type="domain" description="Outer membrane protein beta-barrel" evidence="6">
    <location>
        <begin position="4"/>
        <end position="98"/>
    </location>
</feature>
<evidence type="ECO:0000256" key="2">
    <source>
        <dbReference type="ARBA" id="ARBA00022729"/>
    </source>
</evidence>
<dbReference type="PANTHER" id="PTHR34001:SF3">
    <property type="entry name" value="BLL7405 PROTEIN"/>
    <property type="match status" value="1"/>
</dbReference>
<dbReference type="STRING" id="1036779.SAMN04515666_1071"/>
<dbReference type="RefSeq" id="WP_143079744.1">
    <property type="nucleotide sequence ID" value="NZ_FOAN01000007.1"/>
</dbReference>
<keyword evidence="8" id="KW-1185">Reference proteome</keyword>
<evidence type="ECO:0000256" key="3">
    <source>
        <dbReference type="ARBA" id="ARBA00023136"/>
    </source>
</evidence>
<dbReference type="Gene3D" id="2.40.160.20">
    <property type="match status" value="1"/>
</dbReference>
<organism evidence="7 8">
    <name type="scientific">Bosea lupini</name>
    <dbReference type="NCBI Taxonomy" id="1036779"/>
    <lineage>
        <taxon>Bacteria</taxon>
        <taxon>Pseudomonadati</taxon>
        <taxon>Pseudomonadota</taxon>
        <taxon>Alphaproteobacteria</taxon>
        <taxon>Hyphomicrobiales</taxon>
        <taxon>Boseaceae</taxon>
        <taxon>Bosea</taxon>
    </lineage>
</organism>
<reference evidence="8" key="1">
    <citation type="submission" date="2016-10" db="EMBL/GenBank/DDBJ databases">
        <authorList>
            <person name="Varghese N."/>
            <person name="Submissions S."/>
        </authorList>
    </citation>
    <scope>NUCLEOTIDE SEQUENCE [LARGE SCALE GENOMIC DNA]</scope>
    <source>
        <strain evidence="8">LMG 26383,CCUG 61248,R- 45681</strain>
    </source>
</reference>
<comment type="similarity">
    <text evidence="5">Belongs to the Omp25/RopB family.</text>
</comment>
<accession>A0A1H7VAL8</accession>
<gene>
    <name evidence="7" type="ORF">SAMN04515666_1071</name>
</gene>
<dbReference type="OrthoDB" id="9815357at2"/>
<protein>
    <submittedName>
        <fullName evidence="7">Outer membrane protein beta-barrel domain-containing protein</fullName>
    </submittedName>
</protein>
<evidence type="ECO:0000313" key="7">
    <source>
        <dbReference type="EMBL" id="SEM05915.1"/>
    </source>
</evidence>
<dbReference type="AlphaFoldDB" id="A0A1H7VAL8"/>
<feature type="non-terminal residue" evidence="7">
    <location>
        <position position="1"/>
    </location>
</feature>